<evidence type="ECO:0000256" key="10">
    <source>
        <dbReference type="ARBA" id="ARBA00022573"/>
    </source>
</evidence>
<dbReference type="GO" id="GO:0005525">
    <property type="term" value="F:GTP binding"/>
    <property type="evidence" value="ECO:0007669"/>
    <property type="project" value="UniProtKB-KW"/>
</dbReference>
<evidence type="ECO:0000256" key="19">
    <source>
        <dbReference type="PIRSR" id="PIRSR006135-2"/>
    </source>
</evidence>
<dbReference type="Pfam" id="PF02283">
    <property type="entry name" value="CobU"/>
    <property type="match status" value="1"/>
</dbReference>
<feature type="binding site" evidence="19">
    <location>
        <begin position="36"/>
        <end position="38"/>
    </location>
    <ligand>
        <name>GTP</name>
        <dbReference type="ChEBI" id="CHEBI:37565"/>
    </ligand>
</feature>
<evidence type="ECO:0000256" key="2">
    <source>
        <dbReference type="ARBA" id="ARBA00000711"/>
    </source>
</evidence>
<evidence type="ECO:0000256" key="16">
    <source>
        <dbReference type="ARBA" id="ARBA00029570"/>
    </source>
</evidence>
<dbReference type="InterPro" id="IPR003203">
    <property type="entry name" value="CobU/CobP"/>
</dbReference>
<evidence type="ECO:0000256" key="3">
    <source>
        <dbReference type="ARBA" id="ARBA00001522"/>
    </source>
</evidence>
<comment type="catalytic activity">
    <reaction evidence="3">
        <text>adenosylcob(III)inamide + GTP = adenosylcob(III)inamide phosphate + GDP + H(+)</text>
        <dbReference type="Rhea" id="RHEA:15765"/>
        <dbReference type="ChEBI" id="CHEBI:2480"/>
        <dbReference type="ChEBI" id="CHEBI:15378"/>
        <dbReference type="ChEBI" id="CHEBI:37565"/>
        <dbReference type="ChEBI" id="CHEBI:58189"/>
        <dbReference type="ChEBI" id="CHEBI:58502"/>
        <dbReference type="EC" id="2.7.1.156"/>
    </reaction>
</comment>
<evidence type="ECO:0000313" key="20">
    <source>
        <dbReference type="EMBL" id="MCQ4815519.1"/>
    </source>
</evidence>
<dbReference type="RefSeq" id="WP_008709583.1">
    <property type="nucleotide sequence ID" value="NZ_CABKQM010000003.1"/>
</dbReference>
<comment type="catalytic activity">
    <reaction evidence="2">
        <text>adenosylcob(III)inamide phosphate + GTP + H(+) = adenosylcob(III)inamide-GDP + diphosphate</text>
        <dbReference type="Rhea" id="RHEA:22712"/>
        <dbReference type="ChEBI" id="CHEBI:15378"/>
        <dbReference type="ChEBI" id="CHEBI:33019"/>
        <dbReference type="ChEBI" id="CHEBI:37565"/>
        <dbReference type="ChEBI" id="CHEBI:58502"/>
        <dbReference type="ChEBI" id="CHEBI:60487"/>
        <dbReference type="EC" id="2.7.7.62"/>
    </reaction>
</comment>
<comment type="pathway">
    <text evidence="5">Cofactor biosynthesis; adenosylcobalamin biosynthesis; adenosylcobalamin from cob(II)yrinate a,c-diamide: step 6/7.</text>
</comment>
<sequence length="189" mass="20756">MTMGEITLVLGGARSGKSTFAEELALSRKEHVTYLATADCRDGEMKKRIEIHKSRRPSSWSTWEGGPRELPRAVAAASGLLLLDCLTMWLTRLFLAYPESEGDDESAWFKCEGEIAALARGLCESVREDSSLIIVSNEVGFGLVPPYLMGRRFRDMQGRMNQLCAGYASNVALVVAGCPLWIKGGPDRP</sequence>
<keyword evidence="14" id="KW-0067">ATP-binding</keyword>
<keyword evidence="21" id="KW-1185">Reference proteome</keyword>
<evidence type="ECO:0000256" key="18">
    <source>
        <dbReference type="PIRSR" id="PIRSR006135-1"/>
    </source>
</evidence>
<reference evidence="20 21" key="1">
    <citation type="submission" date="2022-06" db="EMBL/GenBank/DDBJ databases">
        <title>Isolation of gut microbiota from human fecal samples.</title>
        <authorList>
            <person name="Pamer E.G."/>
            <person name="Barat B."/>
            <person name="Waligurski E."/>
            <person name="Medina S."/>
            <person name="Paddock L."/>
            <person name="Mostad J."/>
        </authorList>
    </citation>
    <scope>NUCLEOTIDE SEQUENCE [LARGE SCALE GENOMIC DNA]</scope>
    <source>
        <strain evidence="20 21">DFI.9.90</strain>
    </source>
</reference>
<evidence type="ECO:0000256" key="7">
    <source>
        <dbReference type="ARBA" id="ARBA00007490"/>
    </source>
</evidence>
<feature type="binding site" evidence="19">
    <location>
        <position position="84"/>
    </location>
    <ligand>
        <name>GTP</name>
        <dbReference type="ChEBI" id="CHEBI:37565"/>
    </ligand>
</feature>
<evidence type="ECO:0000256" key="1">
    <source>
        <dbReference type="ARBA" id="ARBA00000312"/>
    </source>
</evidence>
<dbReference type="SUPFAM" id="SSF52540">
    <property type="entry name" value="P-loop containing nucleoside triphosphate hydrolases"/>
    <property type="match status" value="1"/>
</dbReference>
<evidence type="ECO:0000256" key="13">
    <source>
        <dbReference type="ARBA" id="ARBA00022777"/>
    </source>
</evidence>
<evidence type="ECO:0000256" key="12">
    <source>
        <dbReference type="ARBA" id="ARBA00022741"/>
    </source>
</evidence>
<keyword evidence="10" id="KW-0169">Cobalamin biosynthesis</keyword>
<dbReference type="EC" id="2.7.1.156" evidence="8"/>
<feature type="active site" description="GMP-histidine intermediate" evidence="18">
    <location>
        <position position="52"/>
    </location>
</feature>
<evidence type="ECO:0000313" key="21">
    <source>
        <dbReference type="Proteomes" id="UP001205919"/>
    </source>
</evidence>
<dbReference type="InterPro" id="IPR027417">
    <property type="entry name" value="P-loop_NTPase"/>
</dbReference>
<dbReference type="Proteomes" id="UP001205919">
    <property type="component" value="Unassembled WGS sequence"/>
</dbReference>
<keyword evidence="11 20" id="KW-0808">Transferase</keyword>
<comment type="pathway">
    <text evidence="6">Cofactor biosynthesis; adenosylcobalamin biosynthesis; adenosylcobalamin from cob(II)yrinate a,c-diamide: step 5/7.</text>
</comment>
<dbReference type="PANTHER" id="PTHR34848">
    <property type="match status" value="1"/>
</dbReference>
<feature type="binding site" evidence="19">
    <location>
        <begin position="11"/>
        <end position="18"/>
    </location>
    <ligand>
        <name>GTP</name>
        <dbReference type="ChEBI" id="CHEBI:37565"/>
    </ligand>
</feature>
<gene>
    <name evidence="20" type="primary">cobU</name>
    <name evidence="20" type="ORF">NE630_13860</name>
</gene>
<evidence type="ECO:0000256" key="4">
    <source>
        <dbReference type="ARBA" id="ARBA00003889"/>
    </source>
</evidence>
<keyword evidence="12 19" id="KW-0547">Nucleotide-binding</keyword>
<dbReference type="CDD" id="cd00544">
    <property type="entry name" value="CobU"/>
    <property type="match status" value="1"/>
</dbReference>
<evidence type="ECO:0000256" key="17">
    <source>
        <dbReference type="ARBA" id="ARBA00030571"/>
    </source>
</evidence>
<comment type="function">
    <text evidence="4">Catalyzes ATP-dependent phosphorylation of adenosylcobinamide and addition of GMP to adenosylcobinamide phosphate.</text>
</comment>
<evidence type="ECO:0000256" key="5">
    <source>
        <dbReference type="ARBA" id="ARBA00004692"/>
    </source>
</evidence>
<organism evidence="20 21">
    <name type="scientific">Cloacibacillus evryensis</name>
    <dbReference type="NCBI Taxonomy" id="508460"/>
    <lineage>
        <taxon>Bacteria</taxon>
        <taxon>Thermotogati</taxon>
        <taxon>Synergistota</taxon>
        <taxon>Synergistia</taxon>
        <taxon>Synergistales</taxon>
        <taxon>Synergistaceae</taxon>
        <taxon>Cloacibacillus</taxon>
    </lineage>
</organism>
<dbReference type="EMBL" id="JANFYT010000040">
    <property type="protein sequence ID" value="MCQ4815519.1"/>
    <property type="molecule type" value="Genomic_DNA"/>
</dbReference>
<dbReference type="NCBIfam" id="NF004469">
    <property type="entry name" value="PRK05800.1"/>
    <property type="match status" value="1"/>
</dbReference>
<dbReference type="Gene3D" id="3.40.50.300">
    <property type="entry name" value="P-loop containing nucleotide triphosphate hydrolases"/>
    <property type="match status" value="1"/>
</dbReference>
<dbReference type="GO" id="GO:0009236">
    <property type="term" value="P:cobalamin biosynthetic process"/>
    <property type="evidence" value="ECO:0007669"/>
    <property type="project" value="UniProtKB-KW"/>
</dbReference>
<keyword evidence="20" id="KW-0548">Nucleotidyltransferase</keyword>
<dbReference type="EC" id="2.7.7.62" evidence="9"/>
<comment type="catalytic activity">
    <reaction evidence="1">
        <text>adenosylcob(III)inamide + ATP = adenosylcob(III)inamide phosphate + ADP + H(+)</text>
        <dbReference type="Rhea" id="RHEA:15769"/>
        <dbReference type="ChEBI" id="CHEBI:2480"/>
        <dbReference type="ChEBI" id="CHEBI:15378"/>
        <dbReference type="ChEBI" id="CHEBI:30616"/>
        <dbReference type="ChEBI" id="CHEBI:58502"/>
        <dbReference type="ChEBI" id="CHEBI:456216"/>
        <dbReference type="EC" id="2.7.1.156"/>
    </reaction>
</comment>
<proteinExistence type="inferred from homology"/>
<evidence type="ECO:0000256" key="9">
    <source>
        <dbReference type="ARBA" id="ARBA00012523"/>
    </source>
</evidence>
<dbReference type="PANTHER" id="PTHR34848:SF1">
    <property type="entry name" value="BIFUNCTIONAL ADENOSYLCOBALAMIN BIOSYNTHESIS PROTEIN COBU"/>
    <property type="match status" value="1"/>
</dbReference>
<evidence type="ECO:0000256" key="8">
    <source>
        <dbReference type="ARBA" id="ARBA00012016"/>
    </source>
</evidence>
<feature type="binding site" evidence="19">
    <location>
        <position position="64"/>
    </location>
    <ligand>
        <name>GTP</name>
        <dbReference type="ChEBI" id="CHEBI:37565"/>
    </ligand>
</feature>
<dbReference type="GO" id="GO:0043752">
    <property type="term" value="F:adenosylcobinamide kinase activity"/>
    <property type="evidence" value="ECO:0007669"/>
    <property type="project" value="UniProtKB-EC"/>
</dbReference>
<evidence type="ECO:0000256" key="11">
    <source>
        <dbReference type="ARBA" id="ARBA00022679"/>
    </source>
</evidence>
<dbReference type="AlphaFoldDB" id="A0AAW5KBX7"/>
<dbReference type="GO" id="GO:0005524">
    <property type="term" value="F:ATP binding"/>
    <property type="evidence" value="ECO:0007669"/>
    <property type="project" value="UniProtKB-KW"/>
</dbReference>
<keyword evidence="15 19" id="KW-0342">GTP-binding</keyword>
<evidence type="ECO:0000256" key="6">
    <source>
        <dbReference type="ARBA" id="ARBA00005159"/>
    </source>
</evidence>
<keyword evidence="13 20" id="KW-0418">Kinase</keyword>
<accession>A0AAW5KBX7</accession>
<name>A0AAW5KBX7_9BACT</name>
<dbReference type="PIRSF" id="PIRSF006135">
    <property type="entry name" value="CobU"/>
    <property type="match status" value="1"/>
</dbReference>
<dbReference type="GO" id="GO:0008820">
    <property type="term" value="F:cobinamide phosphate guanylyltransferase activity"/>
    <property type="evidence" value="ECO:0007669"/>
    <property type="project" value="UniProtKB-EC"/>
</dbReference>
<evidence type="ECO:0000256" key="15">
    <source>
        <dbReference type="ARBA" id="ARBA00023134"/>
    </source>
</evidence>
<evidence type="ECO:0000256" key="14">
    <source>
        <dbReference type="ARBA" id="ARBA00022840"/>
    </source>
</evidence>
<feature type="binding site" evidence="19">
    <location>
        <begin position="53"/>
        <end position="56"/>
    </location>
    <ligand>
        <name>GTP</name>
        <dbReference type="ChEBI" id="CHEBI:37565"/>
    </ligand>
</feature>
<protein>
    <recommendedName>
        <fullName evidence="16">Adenosylcobinamide kinase</fullName>
        <ecNumber evidence="8">2.7.1.156</ecNumber>
        <ecNumber evidence="9">2.7.7.62</ecNumber>
    </recommendedName>
    <alternativeName>
        <fullName evidence="17">Adenosylcobinamide-phosphate guanylyltransferase</fullName>
    </alternativeName>
</protein>
<comment type="similarity">
    <text evidence="7">Belongs to the CobU/CobP family.</text>
</comment>
<comment type="caution">
    <text evidence="20">The sequence shown here is derived from an EMBL/GenBank/DDBJ whole genome shotgun (WGS) entry which is preliminary data.</text>
</comment>